<keyword evidence="2" id="KW-0472">Membrane</keyword>
<feature type="region of interest" description="Disordered" evidence="1">
    <location>
        <begin position="114"/>
        <end position="133"/>
    </location>
</feature>
<organism evidence="3 4">
    <name type="scientific">Leucosporidium creatinivorum</name>
    <dbReference type="NCBI Taxonomy" id="106004"/>
    <lineage>
        <taxon>Eukaryota</taxon>
        <taxon>Fungi</taxon>
        <taxon>Dikarya</taxon>
        <taxon>Basidiomycota</taxon>
        <taxon>Pucciniomycotina</taxon>
        <taxon>Microbotryomycetes</taxon>
        <taxon>Leucosporidiales</taxon>
        <taxon>Leucosporidium</taxon>
    </lineage>
</organism>
<keyword evidence="2" id="KW-0812">Transmembrane</keyword>
<sequence length="307" mass="31822">MIWWILGGVIIVILIAAGVGLYLYNKNNSTTTTDSSAQNSTSSDTSASAASLPIATPSATSSSALNATSSGLLASSTASMNDTDSSLNATETATGGISSATGASNLTMSLDDGVMTGSDASDPGTMTDAATSTSWVASLTADSPQSTSISTSNPSETQTTRATYFVSDNGVTPCLSRPNDGDFVVHVSPKFYGDLTTVSSRCGAWVSMWDEATDYTVQATIEGVCANCEDYQLDLSQAAFYGLTTDMDVGEISIQWWWTPDDKKPEASLTSYATGATATATTTHKTAAKTAETADVTIQTVRARVRL</sequence>
<feature type="transmembrane region" description="Helical" evidence="2">
    <location>
        <begin position="6"/>
        <end position="24"/>
    </location>
</feature>
<proteinExistence type="predicted"/>
<gene>
    <name evidence="3" type="ORF">BCR35DRAFT_302402</name>
</gene>
<reference evidence="3 4" key="1">
    <citation type="submission" date="2016-07" db="EMBL/GenBank/DDBJ databases">
        <title>Pervasive Adenine N6-methylation of Active Genes in Fungi.</title>
        <authorList>
            <consortium name="DOE Joint Genome Institute"/>
            <person name="Mondo S.J."/>
            <person name="Dannebaum R.O."/>
            <person name="Kuo R.C."/>
            <person name="Labutti K."/>
            <person name="Haridas S."/>
            <person name="Kuo A."/>
            <person name="Salamov A."/>
            <person name="Ahrendt S.R."/>
            <person name="Lipzen A."/>
            <person name="Sullivan W."/>
            <person name="Andreopoulos W.B."/>
            <person name="Clum A."/>
            <person name="Lindquist E."/>
            <person name="Daum C."/>
            <person name="Ramamoorthy G.K."/>
            <person name="Gryganskyi A."/>
            <person name="Culley D."/>
            <person name="Magnuson J.K."/>
            <person name="James T.Y."/>
            <person name="O'Malley M.A."/>
            <person name="Stajich J.E."/>
            <person name="Spatafora J.W."/>
            <person name="Visel A."/>
            <person name="Grigoriev I.V."/>
        </authorList>
    </citation>
    <scope>NUCLEOTIDE SEQUENCE [LARGE SCALE GENOMIC DNA]</scope>
    <source>
        <strain evidence="3 4">62-1032</strain>
    </source>
</reference>
<evidence type="ECO:0000256" key="1">
    <source>
        <dbReference type="SAM" id="MobiDB-lite"/>
    </source>
</evidence>
<keyword evidence="2" id="KW-1133">Transmembrane helix</keyword>
<protein>
    <recommendedName>
        <fullName evidence="5">RlpA-like double-psi beta-barrel-protein domain-containing protein-containing protein</fullName>
    </recommendedName>
</protein>
<comment type="caution">
    <text evidence="3">The sequence shown here is derived from an EMBL/GenBank/DDBJ whole genome shotgun (WGS) entry which is preliminary data.</text>
</comment>
<name>A0A1Y2FVG6_9BASI</name>
<evidence type="ECO:0000256" key="2">
    <source>
        <dbReference type="SAM" id="Phobius"/>
    </source>
</evidence>
<dbReference type="Proteomes" id="UP000193467">
    <property type="component" value="Unassembled WGS sequence"/>
</dbReference>
<dbReference type="InParanoid" id="A0A1Y2FVG6"/>
<dbReference type="InterPro" id="IPR036908">
    <property type="entry name" value="RlpA-like_sf"/>
</dbReference>
<feature type="region of interest" description="Disordered" evidence="1">
    <location>
        <begin position="80"/>
        <end position="101"/>
    </location>
</feature>
<evidence type="ECO:0008006" key="5">
    <source>
        <dbReference type="Google" id="ProtNLM"/>
    </source>
</evidence>
<keyword evidence="4" id="KW-1185">Reference proteome</keyword>
<dbReference type="EMBL" id="MCGR01000014">
    <property type="protein sequence ID" value="ORY86685.1"/>
    <property type="molecule type" value="Genomic_DNA"/>
</dbReference>
<dbReference type="OrthoDB" id="623670at2759"/>
<dbReference type="SUPFAM" id="SSF50685">
    <property type="entry name" value="Barwin-like endoglucanases"/>
    <property type="match status" value="1"/>
</dbReference>
<accession>A0A1Y2FVG6</accession>
<evidence type="ECO:0000313" key="4">
    <source>
        <dbReference type="Proteomes" id="UP000193467"/>
    </source>
</evidence>
<dbReference type="CDD" id="cd22191">
    <property type="entry name" value="DPBB_RlpA_EXP_N-like"/>
    <property type="match status" value="1"/>
</dbReference>
<evidence type="ECO:0000313" key="3">
    <source>
        <dbReference type="EMBL" id="ORY86685.1"/>
    </source>
</evidence>
<dbReference type="AlphaFoldDB" id="A0A1Y2FVG6"/>
<dbReference type="Gene3D" id="2.40.40.10">
    <property type="entry name" value="RlpA-like domain"/>
    <property type="match status" value="1"/>
</dbReference>